<sequence length="76" mass="8529">MQLPKKPTWVAEFDGNQILSDVRLPNGKYLTAEYKEVLCKSYPDLGDGGGSQFITNSPIKIKRLINLETGEVINFK</sequence>
<dbReference type="AlphaFoldDB" id="A0A3P3VZ32"/>
<dbReference type="OrthoDB" id="1080599at2"/>
<organism evidence="1 2">
    <name type="scientific">Paenimyroides tangerinum</name>
    <dbReference type="NCBI Taxonomy" id="2488728"/>
    <lineage>
        <taxon>Bacteria</taxon>
        <taxon>Pseudomonadati</taxon>
        <taxon>Bacteroidota</taxon>
        <taxon>Flavobacteriia</taxon>
        <taxon>Flavobacteriales</taxon>
        <taxon>Flavobacteriaceae</taxon>
        <taxon>Paenimyroides</taxon>
    </lineage>
</organism>
<evidence type="ECO:0000313" key="2">
    <source>
        <dbReference type="Proteomes" id="UP000275719"/>
    </source>
</evidence>
<reference evidence="1 2" key="1">
    <citation type="submission" date="2018-11" db="EMBL/GenBank/DDBJ databases">
        <title>Flavobacterium sp. nov., YIM 102701-2 draft genome.</title>
        <authorList>
            <person name="Li G."/>
            <person name="Jiang Y."/>
        </authorList>
    </citation>
    <scope>NUCLEOTIDE SEQUENCE [LARGE SCALE GENOMIC DNA]</scope>
    <source>
        <strain evidence="1 2">YIM 102701-2</strain>
    </source>
</reference>
<evidence type="ECO:0000313" key="1">
    <source>
        <dbReference type="EMBL" id="RRJ86699.1"/>
    </source>
</evidence>
<accession>A0A3P3VZ32</accession>
<protein>
    <submittedName>
        <fullName evidence="1">Uncharacterized protein</fullName>
    </submittedName>
</protein>
<proteinExistence type="predicted"/>
<name>A0A3P3VZ32_9FLAO</name>
<comment type="caution">
    <text evidence="1">The sequence shown here is derived from an EMBL/GenBank/DDBJ whole genome shotgun (WGS) entry which is preliminary data.</text>
</comment>
<dbReference type="EMBL" id="RQVQ01000072">
    <property type="protein sequence ID" value="RRJ86699.1"/>
    <property type="molecule type" value="Genomic_DNA"/>
</dbReference>
<dbReference type="Proteomes" id="UP000275719">
    <property type="component" value="Unassembled WGS sequence"/>
</dbReference>
<gene>
    <name evidence="1" type="ORF">EG240_15860</name>
</gene>
<keyword evidence="2" id="KW-1185">Reference proteome</keyword>